<protein>
    <submittedName>
        <fullName evidence="3">Uncharacterized protein LOC106014168</fullName>
    </submittedName>
</protein>
<feature type="region of interest" description="Disordered" evidence="1">
    <location>
        <begin position="250"/>
        <end position="269"/>
    </location>
</feature>
<organism evidence="2 3">
    <name type="scientific">Aplysia californica</name>
    <name type="common">California sea hare</name>
    <dbReference type="NCBI Taxonomy" id="6500"/>
    <lineage>
        <taxon>Eukaryota</taxon>
        <taxon>Metazoa</taxon>
        <taxon>Spiralia</taxon>
        <taxon>Lophotrochozoa</taxon>
        <taxon>Mollusca</taxon>
        <taxon>Gastropoda</taxon>
        <taxon>Heterobranchia</taxon>
        <taxon>Euthyneura</taxon>
        <taxon>Tectipleura</taxon>
        <taxon>Aplysiida</taxon>
        <taxon>Aplysioidea</taxon>
        <taxon>Aplysiidae</taxon>
        <taxon>Aplysia</taxon>
    </lineage>
</organism>
<feature type="region of interest" description="Disordered" evidence="1">
    <location>
        <begin position="332"/>
        <end position="380"/>
    </location>
</feature>
<reference evidence="3" key="1">
    <citation type="submission" date="2025-08" db="UniProtKB">
        <authorList>
            <consortium name="RefSeq"/>
        </authorList>
    </citation>
    <scope>IDENTIFICATION</scope>
</reference>
<name>A0ABM1AFM0_APLCA</name>
<feature type="compositionally biased region" description="Basic residues" evidence="1">
    <location>
        <begin position="1"/>
        <end position="11"/>
    </location>
</feature>
<dbReference type="PANTHER" id="PTHR21219">
    <property type="entry name" value="FI19613P1"/>
    <property type="match status" value="1"/>
</dbReference>
<feature type="compositionally biased region" description="Polar residues" evidence="1">
    <location>
        <begin position="12"/>
        <end position="29"/>
    </location>
</feature>
<dbReference type="RefSeq" id="XP_012946699.1">
    <property type="nucleotide sequence ID" value="XM_013091245.1"/>
</dbReference>
<evidence type="ECO:0000313" key="2">
    <source>
        <dbReference type="Proteomes" id="UP000694888"/>
    </source>
</evidence>
<feature type="non-terminal residue" evidence="3">
    <location>
        <position position="380"/>
    </location>
</feature>
<proteinExistence type="predicted"/>
<dbReference type="Proteomes" id="UP000694888">
    <property type="component" value="Unplaced"/>
</dbReference>
<dbReference type="PANTHER" id="PTHR21219:SF3">
    <property type="entry name" value="FI19613P1"/>
    <property type="match status" value="1"/>
</dbReference>
<evidence type="ECO:0000256" key="1">
    <source>
        <dbReference type="SAM" id="MobiDB-lite"/>
    </source>
</evidence>
<evidence type="ECO:0000313" key="3">
    <source>
        <dbReference type="RefSeq" id="XP_012946699.1"/>
    </source>
</evidence>
<sequence length="380" mass="41007">MGTSHSKHRSSASKTGTEGSRSVELTGTEQRWSDMEGPNFYCAYMGFVPLSKPPTGVSVLQSPVKDLYFKYRRSSSGARSASLKLTQHGVVVALFEDGRVKAELFFDFSSVTYVEALKFSPVKTSSERKPKAMFVPVDEGKGPVPEKHAFLLDKHFHFLVSSSHPPLVVCVVRRPQGVKALDCHVFALDTAENALHIAALVGSTQIPAGLHGEPVGGEVSRGRGSFDRKSRGDVIRTEYGEYSVYRGQGQGSNYEPLASPTGQQPQFFPGPAVGAGPSRNGQSPVGVVPGGVMLTQDDFHRPQQIPATQHNKAPYLQDGGGQTFVYEQQVMGQRSEQAMGQRPDILHGRQRSGDSTDDYSGLLNRSFGGGGGVGLRHEDG</sequence>
<feature type="region of interest" description="Disordered" evidence="1">
    <location>
        <begin position="1"/>
        <end position="29"/>
    </location>
</feature>
<dbReference type="GeneID" id="106014168"/>
<feature type="compositionally biased region" description="Basic and acidic residues" evidence="1">
    <location>
        <begin position="344"/>
        <end position="354"/>
    </location>
</feature>
<accession>A0ABM1AFM0</accession>
<keyword evidence="2" id="KW-1185">Reference proteome</keyword>
<gene>
    <name evidence="3" type="primary">LOC106014168</name>
</gene>